<feature type="non-terminal residue" evidence="2">
    <location>
        <position position="1"/>
    </location>
</feature>
<evidence type="ECO:0000313" key="2">
    <source>
        <dbReference type="EMBL" id="BBG93117.1"/>
    </source>
</evidence>
<feature type="compositionally biased region" description="Low complexity" evidence="1">
    <location>
        <begin position="20"/>
        <end position="32"/>
    </location>
</feature>
<organism evidence="2">
    <name type="scientific">Prunus dulcis</name>
    <name type="common">Almond</name>
    <name type="synonym">Amygdalus dulcis</name>
    <dbReference type="NCBI Taxonomy" id="3755"/>
    <lineage>
        <taxon>Eukaryota</taxon>
        <taxon>Viridiplantae</taxon>
        <taxon>Streptophyta</taxon>
        <taxon>Embryophyta</taxon>
        <taxon>Tracheophyta</taxon>
        <taxon>Spermatophyta</taxon>
        <taxon>Magnoliopsida</taxon>
        <taxon>eudicotyledons</taxon>
        <taxon>Gunneridae</taxon>
        <taxon>Pentapetalae</taxon>
        <taxon>rosids</taxon>
        <taxon>fabids</taxon>
        <taxon>Rosales</taxon>
        <taxon>Rosaceae</taxon>
        <taxon>Amygdaloideae</taxon>
        <taxon>Amygdaleae</taxon>
        <taxon>Prunus</taxon>
    </lineage>
</organism>
<reference evidence="2" key="1">
    <citation type="journal article" date="2019" name="Science">
        <title>Mutation of a bHLH transcription factor allowed almond domestication.</title>
        <authorList>
            <person name="Sanchez-Perez R."/>
            <person name="Pavan S."/>
            <person name="Mazzeo R."/>
            <person name="Moldovan C."/>
            <person name="Aiese Cigliano R."/>
            <person name="Del Cueto J."/>
            <person name="Ricciardi F."/>
            <person name="Lotti C."/>
            <person name="Ricciardi L."/>
            <person name="Dicenta F."/>
            <person name="Lopez-Marques R.L."/>
            <person name="Lindberg Moller B."/>
        </authorList>
    </citation>
    <scope>NUCLEOTIDE SEQUENCE</scope>
</reference>
<feature type="region of interest" description="Disordered" evidence="1">
    <location>
        <begin position="78"/>
        <end position="98"/>
    </location>
</feature>
<accession>A0A4Y1QMV3</accession>
<sequence length="98" mass="10669">SGSYLPSHPDPPDRTQQHRPAPAINPSPSAAPAAVWSRRKLLENAVVLADFPTSVSPHPATKSVALEVQSTYMRNLRKVQLARTTSRRSTRDPPPGHS</sequence>
<feature type="region of interest" description="Disordered" evidence="1">
    <location>
        <begin position="1"/>
        <end position="32"/>
    </location>
</feature>
<dbReference type="AlphaFoldDB" id="A0A4Y1QMV3"/>
<dbReference type="EMBL" id="AP019297">
    <property type="protein sequence ID" value="BBG93117.1"/>
    <property type="molecule type" value="Genomic_DNA"/>
</dbReference>
<evidence type="ECO:0000256" key="1">
    <source>
        <dbReference type="SAM" id="MobiDB-lite"/>
    </source>
</evidence>
<gene>
    <name evidence="2" type="ORF">Prudu_001031</name>
</gene>
<protein>
    <submittedName>
        <fullName evidence="2">F-box family protein with DUF295</fullName>
    </submittedName>
</protein>
<name>A0A4Y1QMV3_PRUDU</name>
<proteinExistence type="predicted"/>